<sequence>MSSSLSILLSRVNRIYRPHEQVQGEVIITSPNGFAHQGISVKVEGCARLKMNKKTSGIFDSGQSEFPSIELLQYHIPLISGGKVHPGVTKFPFEFQLIGADEQTLYETYHGVCVSVKYEITCDCARGLLKRSLHSSLEFIVETPLQEPLDNGLESFSITSGSVNNVRKQIEANAPDFQITGHIHRTNCPVDLPLTGEVTIARTDVPVKSVEIQLIRVESIIYGDKTARDATEIQNIQIGQGDPCPELAIPIYMIFPRLFTCPTMITPEFRVEFETNLVILFENGNMVTENFPIVLYR</sequence>
<dbReference type="STRING" id="65357.A0A024G0T6"/>
<dbReference type="AlphaFoldDB" id="A0A024G0T6"/>
<accession>A0A024G0T6</accession>
<dbReference type="Proteomes" id="UP000053237">
    <property type="component" value="Unassembled WGS sequence"/>
</dbReference>
<comment type="similarity">
    <text evidence="1">Belongs to the VPS26 family.</text>
</comment>
<proteinExistence type="inferred from homology"/>
<dbReference type="Gene3D" id="2.60.40.640">
    <property type="match status" value="2"/>
</dbReference>
<reference evidence="2 3" key="1">
    <citation type="submission" date="2012-05" db="EMBL/GenBank/DDBJ databases">
        <title>Recombination and specialization in a pathogen metapopulation.</title>
        <authorList>
            <person name="Gardiner A."/>
            <person name="Kemen E."/>
            <person name="Schultz-Larsen T."/>
            <person name="MacLean D."/>
            <person name="Van Oosterhout C."/>
            <person name="Jones J.D.G."/>
        </authorList>
    </citation>
    <scope>NUCLEOTIDE SEQUENCE [LARGE SCALE GENOMIC DNA]</scope>
    <source>
        <strain evidence="2 3">Ac Nc2</strain>
    </source>
</reference>
<dbReference type="InterPro" id="IPR028934">
    <property type="entry name" value="Vps26-related"/>
</dbReference>
<comment type="caution">
    <text evidence="2">The sequence shown here is derived from an EMBL/GenBank/DDBJ whole genome shotgun (WGS) entry which is preliminary data.</text>
</comment>
<dbReference type="InParanoid" id="A0A024G0T6"/>
<gene>
    <name evidence="2" type="ORF">BN9_010640</name>
</gene>
<evidence type="ECO:0008006" key="4">
    <source>
        <dbReference type="Google" id="ProtNLM"/>
    </source>
</evidence>
<protein>
    <recommendedName>
        <fullName evidence="4">Down syndrome critical region protein 3</fullName>
    </recommendedName>
</protein>
<keyword evidence="3" id="KW-1185">Reference proteome</keyword>
<dbReference type="PANTHER" id="PTHR12233">
    <property type="entry name" value="VACUOLAR PROTEIN SORTING 26 RELATED"/>
    <property type="match status" value="1"/>
</dbReference>
<dbReference type="InterPro" id="IPR014752">
    <property type="entry name" value="Arrestin-like_C"/>
</dbReference>
<organism evidence="2 3">
    <name type="scientific">Albugo candida</name>
    <dbReference type="NCBI Taxonomy" id="65357"/>
    <lineage>
        <taxon>Eukaryota</taxon>
        <taxon>Sar</taxon>
        <taxon>Stramenopiles</taxon>
        <taxon>Oomycota</taxon>
        <taxon>Peronosporomycetes</taxon>
        <taxon>Albuginales</taxon>
        <taxon>Albuginaceae</taxon>
        <taxon>Albugo</taxon>
    </lineage>
</organism>
<dbReference type="Pfam" id="PF03643">
    <property type="entry name" value="Vps26"/>
    <property type="match status" value="1"/>
</dbReference>
<dbReference type="GO" id="GO:0006886">
    <property type="term" value="P:intracellular protein transport"/>
    <property type="evidence" value="ECO:0007669"/>
    <property type="project" value="InterPro"/>
</dbReference>
<evidence type="ECO:0000313" key="3">
    <source>
        <dbReference type="Proteomes" id="UP000053237"/>
    </source>
</evidence>
<dbReference type="EMBL" id="CAIX01000007">
    <property type="protein sequence ID" value="CCI40280.1"/>
    <property type="molecule type" value="Genomic_DNA"/>
</dbReference>
<dbReference type="OrthoDB" id="10263384at2759"/>
<evidence type="ECO:0000256" key="1">
    <source>
        <dbReference type="ARBA" id="ARBA00009100"/>
    </source>
</evidence>
<dbReference type="FunFam" id="2.60.40.640:FF:000024">
    <property type="entry name" value="Down syndrome critical region protein 3"/>
    <property type="match status" value="1"/>
</dbReference>
<evidence type="ECO:0000313" key="2">
    <source>
        <dbReference type="EMBL" id="CCI40280.1"/>
    </source>
</evidence>
<name>A0A024G0T6_9STRA</name>